<accession>A0A6P8JSB3</accession>
<evidence type="ECO:0000256" key="1">
    <source>
        <dbReference type="SAM" id="MobiDB-lite"/>
    </source>
</evidence>
<dbReference type="RefSeq" id="XP_033155499.1">
    <property type="nucleotide sequence ID" value="XM_033299608.1"/>
</dbReference>
<dbReference type="Proteomes" id="UP000515162">
    <property type="component" value="Chromosome 2R"/>
</dbReference>
<protein>
    <submittedName>
        <fullName evidence="4">Uncharacterized protein LOC117137879</fullName>
    </submittedName>
</protein>
<evidence type="ECO:0000256" key="2">
    <source>
        <dbReference type="SAM" id="SignalP"/>
    </source>
</evidence>
<keyword evidence="3" id="KW-1185">Reference proteome</keyword>
<gene>
    <name evidence="4" type="primary">LOC117137879</name>
</gene>
<name>A0A6P8JSB3_DROMA</name>
<proteinExistence type="predicted"/>
<dbReference type="GeneID" id="117137879"/>
<feature type="signal peptide" evidence="2">
    <location>
        <begin position="1"/>
        <end position="20"/>
    </location>
</feature>
<evidence type="ECO:0000313" key="4">
    <source>
        <dbReference type="RefSeq" id="XP_033155499.1"/>
    </source>
</evidence>
<feature type="compositionally biased region" description="Acidic residues" evidence="1">
    <location>
        <begin position="66"/>
        <end position="78"/>
    </location>
</feature>
<feature type="region of interest" description="Disordered" evidence="1">
    <location>
        <begin position="55"/>
        <end position="89"/>
    </location>
</feature>
<sequence>MRRSVLLLLISAIVLSAALALPANWKESESESEYHDYNELSEQQDLNSSIEKAISKRAAKDTSNSTDDDELTDGGNEDVNDKRDSSMESSWVGEHMLIVASEEEAESAVRRRRSGERNRNLSLLATICPYADFSQLENGITLNSRIEISDMYAICKTLPESGRAHPIQHSSD</sequence>
<feature type="chain" id="PRO_5027866848" evidence="2">
    <location>
        <begin position="21"/>
        <end position="172"/>
    </location>
</feature>
<reference evidence="4" key="1">
    <citation type="submission" date="2025-08" db="UniProtKB">
        <authorList>
            <consortium name="RefSeq"/>
        </authorList>
    </citation>
    <scope>IDENTIFICATION</scope>
    <source>
        <strain evidence="4">Mau12</strain>
        <tissue evidence="4">Whole Body</tissue>
    </source>
</reference>
<organism evidence="3 4">
    <name type="scientific">Drosophila mauritiana</name>
    <name type="common">Fruit fly</name>
    <dbReference type="NCBI Taxonomy" id="7226"/>
    <lineage>
        <taxon>Eukaryota</taxon>
        <taxon>Metazoa</taxon>
        <taxon>Ecdysozoa</taxon>
        <taxon>Arthropoda</taxon>
        <taxon>Hexapoda</taxon>
        <taxon>Insecta</taxon>
        <taxon>Pterygota</taxon>
        <taxon>Neoptera</taxon>
        <taxon>Endopterygota</taxon>
        <taxon>Diptera</taxon>
        <taxon>Brachycera</taxon>
        <taxon>Muscomorpha</taxon>
        <taxon>Ephydroidea</taxon>
        <taxon>Drosophilidae</taxon>
        <taxon>Drosophila</taxon>
        <taxon>Sophophora</taxon>
    </lineage>
</organism>
<evidence type="ECO:0000313" key="3">
    <source>
        <dbReference type="Proteomes" id="UP000515162"/>
    </source>
</evidence>
<dbReference type="AlphaFoldDB" id="A0A6P8JSB3"/>
<keyword evidence="2" id="KW-0732">Signal</keyword>